<dbReference type="AlphaFoldDB" id="A0A1J5HQP3"/>
<gene>
    <name evidence="2" type="ORF">AUK04_02720</name>
</gene>
<dbReference type="Proteomes" id="UP000183758">
    <property type="component" value="Unassembled WGS sequence"/>
</dbReference>
<protein>
    <recommendedName>
        <fullName evidence="1">Insertion element IS402-like domain-containing protein</fullName>
    </recommendedName>
</protein>
<organism evidence="2 3">
    <name type="scientific">Candidatus Roizmanbacteria bacterium CG2_30_33_16</name>
    <dbReference type="NCBI Taxonomy" id="1805340"/>
    <lineage>
        <taxon>Bacteria</taxon>
        <taxon>Candidatus Roizmaniibacteriota</taxon>
    </lineage>
</organism>
<reference evidence="2 3" key="1">
    <citation type="journal article" date="2016" name="Environ. Microbiol.">
        <title>Genomic resolution of a cold subsurface aquifer community provides metabolic insights for novel microbes adapted to high CO concentrations.</title>
        <authorList>
            <person name="Probst A.J."/>
            <person name="Castelle C.J."/>
            <person name="Singh A."/>
            <person name="Brown C.T."/>
            <person name="Anantharaman K."/>
            <person name="Sharon I."/>
            <person name="Hug L.A."/>
            <person name="Burstein D."/>
            <person name="Emerson J.B."/>
            <person name="Thomas B.C."/>
            <person name="Banfield J.F."/>
        </authorList>
    </citation>
    <scope>NUCLEOTIDE SEQUENCE [LARGE SCALE GENOMIC DNA]</scope>
    <source>
        <strain evidence="2">CG2_30_33_16</strain>
    </source>
</reference>
<dbReference type="Pfam" id="PF13340">
    <property type="entry name" value="DUF4096"/>
    <property type="match status" value="1"/>
</dbReference>
<evidence type="ECO:0000313" key="2">
    <source>
        <dbReference type="EMBL" id="OIP84106.1"/>
    </source>
</evidence>
<evidence type="ECO:0000259" key="1">
    <source>
        <dbReference type="Pfam" id="PF13340"/>
    </source>
</evidence>
<dbReference type="InterPro" id="IPR025161">
    <property type="entry name" value="IS402-like_dom"/>
</dbReference>
<dbReference type="EMBL" id="MNZM01000065">
    <property type="protein sequence ID" value="OIP84106.1"/>
    <property type="molecule type" value="Genomic_DNA"/>
</dbReference>
<feature type="domain" description="Insertion element IS402-like" evidence="1">
    <location>
        <begin position="10"/>
        <end position="79"/>
    </location>
</feature>
<name>A0A1J5HQP3_9BACT</name>
<sequence length="81" mass="9526">MYDITKLVSKKVFEKLIKLLPTPKQQRRGRKRIGKKALLNGILQVLVNGVVWRKVTYCGCGYASCWRYFQELQRRGKLKLI</sequence>
<comment type="caution">
    <text evidence="2">The sequence shown here is derived from an EMBL/GenBank/DDBJ whole genome shotgun (WGS) entry which is preliminary data.</text>
</comment>
<accession>A0A1J5HQP3</accession>
<evidence type="ECO:0000313" key="3">
    <source>
        <dbReference type="Proteomes" id="UP000183758"/>
    </source>
</evidence>
<proteinExistence type="predicted"/>